<dbReference type="GO" id="GO:0046872">
    <property type="term" value="F:metal ion binding"/>
    <property type="evidence" value="ECO:0007669"/>
    <property type="project" value="UniProtKB-KW"/>
</dbReference>
<feature type="domain" description="Thioredoxin" evidence="5">
    <location>
        <begin position="18"/>
        <end position="199"/>
    </location>
</feature>
<feature type="disulfide bond" description="Redox-active" evidence="4">
    <location>
        <begin position="74"/>
        <end position="78"/>
    </location>
</feature>
<keyword evidence="2 3" id="KW-0186">Copper</keyword>
<evidence type="ECO:0000256" key="1">
    <source>
        <dbReference type="ARBA" id="ARBA00010996"/>
    </source>
</evidence>
<dbReference type="InterPro" id="IPR013766">
    <property type="entry name" value="Thioredoxin_domain"/>
</dbReference>
<evidence type="ECO:0000313" key="6">
    <source>
        <dbReference type="EMBL" id="CAD0002340.1"/>
    </source>
</evidence>
<evidence type="ECO:0000256" key="3">
    <source>
        <dbReference type="PIRSR" id="PIRSR603782-1"/>
    </source>
</evidence>
<name>A0A6V6YSA1_9FLAO</name>
<dbReference type="CDD" id="cd02968">
    <property type="entry name" value="SCO"/>
    <property type="match status" value="1"/>
</dbReference>
<dbReference type="PANTHER" id="PTHR12151:SF25">
    <property type="entry name" value="LINALOOL DEHYDRATASE_ISOMERASE DOMAIN-CONTAINING PROTEIN"/>
    <property type="match status" value="1"/>
</dbReference>
<organism evidence="6 7">
    <name type="scientific">Flavobacterium salmonis</name>
    <dbReference type="NCBI Taxonomy" id="2654844"/>
    <lineage>
        <taxon>Bacteria</taxon>
        <taxon>Pseudomonadati</taxon>
        <taxon>Bacteroidota</taxon>
        <taxon>Flavobacteriia</taxon>
        <taxon>Flavobacteriales</taxon>
        <taxon>Flavobacteriaceae</taxon>
        <taxon>Flavobacterium</taxon>
    </lineage>
</organism>
<evidence type="ECO:0000259" key="5">
    <source>
        <dbReference type="PROSITE" id="PS51352"/>
    </source>
</evidence>
<accession>A0A6V6YSA1</accession>
<protein>
    <recommendedName>
        <fullName evidence="5">Thioredoxin domain-containing protein</fullName>
    </recommendedName>
</protein>
<evidence type="ECO:0000256" key="2">
    <source>
        <dbReference type="ARBA" id="ARBA00023008"/>
    </source>
</evidence>
<dbReference type="SUPFAM" id="SSF52833">
    <property type="entry name" value="Thioredoxin-like"/>
    <property type="match status" value="1"/>
</dbReference>
<dbReference type="Gene3D" id="3.40.30.10">
    <property type="entry name" value="Glutaredoxin"/>
    <property type="match status" value="1"/>
</dbReference>
<sequence>MKKIVLIIIHCLLVISCEKAQEKLPILGNPIVKGNETQYPRIKDFSFTNQDSLEINNKTFDGKIYIADFIFLSCPSICPKMNVQLKKVYDEYKTNDEVLFLSHTIDPDNDTIPRLKAYTVDNGIKKNWHFVTGHRDSIYKIATESYFATAYPDKNEPGGFVHSGGFLLIDKNRHVRGVYDGTNPKETTRLIADVKNLLEESSTK</sequence>
<reference evidence="6 7" key="1">
    <citation type="submission" date="2020-06" db="EMBL/GenBank/DDBJ databases">
        <authorList>
            <person name="Criscuolo A."/>
        </authorList>
    </citation>
    <scope>NUCLEOTIDE SEQUENCE [LARGE SCALE GENOMIC DNA]</scope>
    <source>
        <strain evidence="7">CIP 111411</strain>
    </source>
</reference>
<dbReference type="Proteomes" id="UP000530060">
    <property type="component" value="Unassembled WGS sequence"/>
</dbReference>
<feature type="binding site" evidence="3">
    <location>
        <position position="74"/>
    </location>
    <ligand>
        <name>Cu cation</name>
        <dbReference type="ChEBI" id="CHEBI:23378"/>
    </ligand>
</feature>
<gene>
    <name evidence="6" type="ORF">FLAT13_01069</name>
</gene>
<dbReference type="AlphaFoldDB" id="A0A6V6YSA1"/>
<dbReference type="PROSITE" id="PS51352">
    <property type="entry name" value="THIOREDOXIN_2"/>
    <property type="match status" value="1"/>
</dbReference>
<dbReference type="PROSITE" id="PS51257">
    <property type="entry name" value="PROKAR_LIPOPROTEIN"/>
    <property type="match status" value="1"/>
</dbReference>
<proteinExistence type="inferred from homology"/>
<feature type="binding site" evidence="3">
    <location>
        <position position="162"/>
    </location>
    <ligand>
        <name>Cu cation</name>
        <dbReference type="ChEBI" id="CHEBI:23378"/>
    </ligand>
</feature>
<feature type="binding site" evidence="3">
    <location>
        <position position="78"/>
    </location>
    <ligand>
        <name>Cu cation</name>
        <dbReference type="ChEBI" id="CHEBI:23378"/>
    </ligand>
</feature>
<keyword evidence="7" id="KW-1185">Reference proteome</keyword>
<evidence type="ECO:0000256" key="4">
    <source>
        <dbReference type="PIRSR" id="PIRSR603782-2"/>
    </source>
</evidence>
<comment type="caution">
    <text evidence="6">The sequence shown here is derived from an EMBL/GenBank/DDBJ whole genome shotgun (WGS) entry which is preliminary data.</text>
</comment>
<dbReference type="PANTHER" id="PTHR12151">
    <property type="entry name" value="ELECTRON TRANSPORT PROTIN SCO1/SENC FAMILY MEMBER"/>
    <property type="match status" value="1"/>
</dbReference>
<dbReference type="RefSeq" id="WP_180908195.1">
    <property type="nucleotide sequence ID" value="NZ_CAIJDP010000060.1"/>
</dbReference>
<evidence type="ECO:0000313" key="7">
    <source>
        <dbReference type="Proteomes" id="UP000530060"/>
    </source>
</evidence>
<dbReference type="InterPro" id="IPR003782">
    <property type="entry name" value="SCO1/SenC"/>
</dbReference>
<keyword evidence="3" id="KW-0479">Metal-binding</keyword>
<dbReference type="Pfam" id="PF02630">
    <property type="entry name" value="SCO1-SenC"/>
    <property type="match status" value="1"/>
</dbReference>
<dbReference type="EMBL" id="CAIJDP010000060">
    <property type="protein sequence ID" value="CAD0002340.1"/>
    <property type="molecule type" value="Genomic_DNA"/>
</dbReference>
<keyword evidence="4" id="KW-1015">Disulfide bond</keyword>
<dbReference type="InterPro" id="IPR036249">
    <property type="entry name" value="Thioredoxin-like_sf"/>
</dbReference>
<comment type="similarity">
    <text evidence="1">Belongs to the SCO1/2 family.</text>
</comment>